<feature type="transmembrane region" description="Helical" evidence="2">
    <location>
        <begin position="46"/>
        <end position="68"/>
    </location>
</feature>
<comment type="caution">
    <text evidence="3">The sequence shown here is derived from an EMBL/GenBank/DDBJ whole genome shotgun (WGS) entry which is preliminary data.</text>
</comment>
<keyword evidence="2" id="KW-0472">Membrane</keyword>
<sequence>MKKQDWKDDHIEELLKQLPKITNHISKQDMYQQMMIYKEQKKRKRWLTPSVASAVAVLLLCILVPTMINFQDSAGSDVDNSEQENQVASNATQPKDANDGITNDEITNDEITNDESNPTQGNTEDKVENEEGTPKGDIDQTGDIYAQNEQAGDADDGNEQPVIEPTAVYAEDIKGQEEVLTYSIPDHNVQNFIPISVMVNKEAELSKMELFINYMSELKEAEWGLGELNPFDADFHYDSSNQVLTVDFHAATNITTSSQSETIKEILTDMMADFNIKKIDLLTDGEQGVEMGNEGFTEEINQVDTPNKSAYYFYYPNEEWTTPFLVPFRKKINSVTDAFAAMKTGIETYNLKASIPDDIDFETEVVSDEQLLITFEDDADIKNDEETLYTIEAILLTAKEFEYNEVKLENTEIDQIGRFDLEKEIQVPVAPNKRDLP</sequence>
<evidence type="ECO:0008006" key="5">
    <source>
        <dbReference type="Google" id="ProtNLM"/>
    </source>
</evidence>
<gene>
    <name evidence="3" type="ORF">H9655_03215</name>
</gene>
<proteinExistence type="predicted"/>
<evidence type="ECO:0000313" key="3">
    <source>
        <dbReference type="EMBL" id="MBD7936026.1"/>
    </source>
</evidence>
<keyword evidence="2" id="KW-0812">Transmembrane</keyword>
<dbReference type="Proteomes" id="UP000657931">
    <property type="component" value="Unassembled WGS sequence"/>
</dbReference>
<feature type="region of interest" description="Disordered" evidence="1">
    <location>
        <begin position="75"/>
        <end position="141"/>
    </location>
</feature>
<protein>
    <recommendedName>
        <fullName evidence="5">GerMN domain-containing protein</fullName>
    </recommendedName>
</protein>
<name>A0ABR8QKH5_9BACI</name>
<keyword evidence="2" id="KW-1133">Transmembrane helix</keyword>
<organism evidence="3 4">
    <name type="scientific">Cytobacillus stercorigallinarum</name>
    <dbReference type="NCBI Taxonomy" id="2762240"/>
    <lineage>
        <taxon>Bacteria</taxon>
        <taxon>Bacillati</taxon>
        <taxon>Bacillota</taxon>
        <taxon>Bacilli</taxon>
        <taxon>Bacillales</taxon>
        <taxon>Bacillaceae</taxon>
        <taxon>Cytobacillus</taxon>
    </lineage>
</organism>
<dbReference type="RefSeq" id="WP_191810797.1">
    <property type="nucleotide sequence ID" value="NZ_JACSQT010000001.1"/>
</dbReference>
<keyword evidence="4" id="KW-1185">Reference proteome</keyword>
<dbReference type="EMBL" id="JACSQT010000001">
    <property type="protein sequence ID" value="MBD7936026.1"/>
    <property type="molecule type" value="Genomic_DNA"/>
</dbReference>
<evidence type="ECO:0000256" key="1">
    <source>
        <dbReference type="SAM" id="MobiDB-lite"/>
    </source>
</evidence>
<accession>A0ABR8QKH5</accession>
<evidence type="ECO:0000256" key="2">
    <source>
        <dbReference type="SAM" id="Phobius"/>
    </source>
</evidence>
<feature type="compositionally biased region" description="Polar residues" evidence="1">
    <location>
        <begin position="83"/>
        <end position="105"/>
    </location>
</feature>
<reference evidence="3 4" key="1">
    <citation type="submission" date="2020-08" db="EMBL/GenBank/DDBJ databases">
        <title>A Genomic Blueprint of the Chicken Gut Microbiome.</title>
        <authorList>
            <person name="Gilroy R."/>
            <person name="Ravi A."/>
            <person name="Getino M."/>
            <person name="Pursley I."/>
            <person name="Horton D.L."/>
            <person name="Alikhan N.-F."/>
            <person name="Baker D."/>
            <person name="Gharbi K."/>
            <person name="Hall N."/>
            <person name="Watson M."/>
            <person name="Adriaenssens E.M."/>
            <person name="Foster-Nyarko E."/>
            <person name="Jarju S."/>
            <person name="Secka A."/>
            <person name="Antonio M."/>
            <person name="Oren A."/>
            <person name="Chaudhuri R."/>
            <person name="La Ragione R.M."/>
            <person name="Hildebrand F."/>
            <person name="Pallen M.J."/>
        </authorList>
    </citation>
    <scope>NUCLEOTIDE SEQUENCE [LARGE SCALE GENOMIC DNA]</scope>
    <source>
        <strain evidence="3 4">Sa5YUA1</strain>
    </source>
</reference>
<evidence type="ECO:0000313" key="4">
    <source>
        <dbReference type="Proteomes" id="UP000657931"/>
    </source>
</evidence>